<dbReference type="OrthoDB" id="4726at2759"/>
<dbReference type="InterPro" id="IPR012677">
    <property type="entry name" value="Nucleotide-bd_a/b_plait_sf"/>
</dbReference>
<dbReference type="PANTHER" id="PTHR14738:SF32">
    <property type="entry name" value="RNA BINDING (RRM_RBD_RNP MOTIFS) FAMILY PROTEIN"/>
    <property type="match status" value="1"/>
</dbReference>
<keyword evidence="1" id="KW-0694">RNA-binding</keyword>
<dbReference type="HOGENOM" id="CLU_2473548_0_0_1"/>
<keyword evidence="4" id="KW-1185">Reference proteome</keyword>
<dbReference type="SMART" id="SM00360">
    <property type="entry name" value="RRM"/>
    <property type="match status" value="1"/>
</dbReference>
<organism evidence="3 4">
    <name type="scientific">Vitis vinifera</name>
    <name type="common">Grape</name>
    <dbReference type="NCBI Taxonomy" id="29760"/>
    <lineage>
        <taxon>Eukaryota</taxon>
        <taxon>Viridiplantae</taxon>
        <taxon>Streptophyta</taxon>
        <taxon>Embryophyta</taxon>
        <taxon>Tracheophyta</taxon>
        <taxon>Spermatophyta</taxon>
        <taxon>Magnoliopsida</taxon>
        <taxon>eudicotyledons</taxon>
        <taxon>Gunneridae</taxon>
        <taxon>Pentapetalae</taxon>
        <taxon>rosids</taxon>
        <taxon>Vitales</taxon>
        <taxon>Vitaceae</taxon>
        <taxon>Viteae</taxon>
        <taxon>Vitis</taxon>
    </lineage>
</organism>
<dbReference type="STRING" id="29760.F6HAF8"/>
<dbReference type="InParanoid" id="F6HAF8"/>
<gene>
    <name evidence="3" type="ordered locus">VIT_06s0009g02150</name>
</gene>
<accession>F6HAF8</accession>
<evidence type="ECO:0000313" key="4">
    <source>
        <dbReference type="Proteomes" id="UP000009183"/>
    </source>
</evidence>
<dbReference type="Pfam" id="PF00076">
    <property type="entry name" value="RRM_1"/>
    <property type="match status" value="1"/>
</dbReference>
<evidence type="ECO:0000256" key="1">
    <source>
        <dbReference type="PROSITE-ProRule" id="PRU00176"/>
    </source>
</evidence>
<dbReference type="Proteomes" id="UP000009183">
    <property type="component" value="Chromosome 6"/>
</dbReference>
<feature type="domain" description="RRM" evidence="2">
    <location>
        <begin position="1"/>
        <end position="72"/>
    </location>
</feature>
<dbReference type="SUPFAM" id="SSF54928">
    <property type="entry name" value="RNA-binding domain, RBD"/>
    <property type="match status" value="1"/>
</dbReference>
<name>F6HAF8_VITVI</name>
<reference evidence="4" key="1">
    <citation type="journal article" date="2007" name="Nature">
        <title>The grapevine genome sequence suggests ancestral hexaploidization in major angiosperm phyla.</title>
        <authorList>
            <consortium name="The French-Italian Public Consortium for Grapevine Genome Characterization."/>
            <person name="Jaillon O."/>
            <person name="Aury J.-M."/>
            <person name="Noel B."/>
            <person name="Policriti A."/>
            <person name="Clepet C."/>
            <person name="Casagrande A."/>
            <person name="Choisne N."/>
            <person name="Aubourg S."/>
            <person name="Vitulo N."/>
            <person name="Jubin C."/>
            <person name="Vezzi A."/>
            <person name="Legeai F."/>
            <person name="Hugueney P."/>
            <person name="Dasilva C."/>
            <person name="Horner D."/>
            <person name="Mica E."/>
            <person name="Jublot D."/>
            <person name="Poulain J."/>
            <person name="Bruyere C."/>
            <person name="Billault A."/>
            <person name="Segurens B."/>
            <person name="Gouyvenoux M."/>
            <person name="Ugarte E."/>
            <person name="Cattonaro F."/>
            <person name="Anthouard V."/>
            <person name="Vico V."/>
            <person name="Del Fabbro C."/>
            <person name="Alaux M."/>
            <person name="Di Gaspero G."/>
            <person name="Dumas V."/>
            <person name="Felice N."/>
            <person name="Paillard S."/>
            <person name="Juman I."/>
            <person name="Moroldo M."/>
            <person name="Scalabrin S."/>
            <person name="Canaguier A."/>
            <person name="Le Clainche I."/>
            <person name="Malacrida G."/>
            <person name="Durand E."/>
            <person name="Pesole G."/>
            <person name="Laucou V."/>
            <person name="Chatelet P."/>
            <person name="Merdinoglu D."/>
            <person name="Delledonne M."/>
            <person name="Pezzotti M."/>
            <person name="Lecharny A."/>
            <person name="Scarpelli C."/>
            <person name="Artiguenave F."/>
            <person name="Pe M.E."/>
            <person name="Valle G."/>
            <person name="Morgante M."/>
            <person name="Caboche M."/>
            <person name="Adam-Blondon A.-F."/>
            <person name="Weissenbach J."/>
            <person name="Quetier F."/>
            <person name="Wincker P."/>
        </authorList>
    </citation>
    <scope>NUCLEOTIDE SEQUENCE [LARGE SCALE GENOMIC DNA]</scope>
    <source>
        <strain evidence="4">cv. Pinot noir / PN40024</strain>
    </source>
</reference>
<dbReference type="InterPro" id="IPR040366">
    <property type="entry name" value="Nab2/ZC3H14"/>
</dbReference>
<dbReference type="InterPro" id="IPR035979">
    <property type="entry name" value="RBD_domain_sf"/>
</dbReference>
<dbReference type="PROSITE" id="PS50102">
    <property type="entry name" value="RRM"/>
    <property type="match status" value="1"/>
</dbReference>
<dbReference type="PaxDb" id="29760-VIT_06s0009g02150.t01"/>
<evidence type="ECO:0000313" key="3">
    <source>
        <dbReference type="EMBL" id="CCB49118.1"/>
    </source>
</evidence>
<dbReference type="AlphaFoldDB" id="F6HAF8"/>
<proteinExistence type="predicted"/>
<dbReference type="GO" id="GO:0008143">
    <property type="term" value="F:poly(A) binding"/>
    <property type="evidence" value="ECO:0007669"/>
    <property type="project" value="InterPro"/>
</dbReference>
<dbReference type="Gene3D" id="3.30.70.330">
    <property type="match status" value="1"/>
</dbReference>
<dbReference type="EMBL" id="FN595504">
    <property type="protein sequence ID" value="CCB49118.1"/>
    <property type="molecule type" value="Genomic_DNA"/>
</dbReference>
<dbReference type="InterPro" id="IPR000504">
    <property type="entry name" value="RRM_dom"/>
</dbReference>
<dbReference type="eggNOG" id="KOG3702">
    <property type="taxonomic scope" value="Eukaryota"/>
</dbReference>
<sequence>MFIFAATKDSLSRHFNEFGEVVKVIRVTDAATRQPKGSDYVEFMRKEAAGHALSLDGTSFMSRILKVVKRNSTRQEAAPCNILGFLLI</sequence>
<evidence type="ECO:0000259" key="2">
    <source>
        <dbReference type="PROSITE" id="PS50102"/>
    </source>
</evidence>
<dbReference type="GO" id="GO:0043488">
    <property type="term" value="P:regulation of mRNA stability"/>
    <property type="evidence" value="ECO:0007669"/>
    <property type="project" value="InterPro"/>
</dbReference>
<protein>
    <recommendedName>
        <fullName evidence="2">RRM domain-containing protein</fullName>
    </recommendedName>
</protein>
<dbReference type="PANTHER" id="PTHR14738">
    <property type="entry name" value="ZINC FINGER CCCH DOMAIN-CONTAINING PROTEIN 14"/>
    <property type="match status" value="1"/>
</dbReference>